<evidence type="ECO:0000313" key="2">
    <source>
        <dbReference type="EMBL" id="ACL53087.1"/>
    </source>
</evidence>
<evidence type="ECO:0000256" key="1">
    <source>
        <dbReference type="SAM" id="MobiDB-lite"/>
    </source>
</evidence>
<reference evidence="2" key="2">
    <citation type="submission" date="2012-06" db="EMBL/GenBank/DDBJ databases">
        <authorList>
            <person name="Yu Y."/>
            <person name="Currie J."/>
            <person name="Lomeli R."/>
            <person name="Angelova A."/>
            <person name="Collura K."/>
            <person name="Wissotski M."/>
            <person name="Campos D."/>
            <person name="Kudrna D."/>
            <person name="Golser W."/>
            <person name="Ashely E."/>
            <person name="Descour A."/>
            <person name="Fernandes J."/>
            <person name="Soderlund C."/>
            <person name="Walbot V."/>
        </authorList>
    </citation>
    <scope>NUCLEOTIDE SEQUENCE</scope>
    <source>
        <strain evidence="2">B73</strain>
    </source>
</reference>
<feature type="compositionally biased region" description="Low complexity" evidence="1">
    <location>
        <begin position="220"/>
        <end position="229"/>
    </location>
</feature>
<reference evidence="2" key="1">
    <citation type="journal article" date="2009" name="PLoS Genet.">
        <title>Sequencing, mapping, and analysis of 27,455 maize full-length cDNAs.</title>
        <authorList>
            <person name="Soderlund C."/>
            <person name="Descour A."/>
            <person name="Kudrna D."/>
            <person name="Bomhoff M."/>
            <person name="Boyd L."/>
            <person name="Currie J."/>
            <person name="Angelova A."/>
            <person name="Collura K."/>
            <person name="Wissotski M."/>
            <person name="Ashley E."/>
            <person name="Morrow D."/>
            <person name="Fernandes J."/>
            <person name="Walbot V."/>
            <person name="Yu Y."/>
        </authorList>
    </citation>
    <scope>NUCLEOTIDE SEQUENCE</scope>
    <source>
        <strain evidence="2">B73</strain>
    </source>
</reference>
<feature type="region of interest" description="Disordered" evidence="1">
    <location>
        <begin position="167"/>
        <end position="196"/>
    </location>
</feature>
<feature type="region of interest" description="Disordered" evidence="1">
    <location>
        <begin position="220"/>
        <end position="244"/>
    </location>
</feature>
<protein>
    <submittedName>
        <fullName evidence="2">Uncharacterized protein</fullName>
    </submittedName>
</protein>
<name>B7ZYT8_MAIZE</name>
<organism evidence="2">
    <name type="scientific">Zea mays</name>
    <name type="common">Maize</name>
    <dbReference type="NCBI Taxonomy" id="4577"/>
    <lineage>
        <taxon>Eukaryota</taxon>
        <taxon>Viridiplantae</taxon>
        <taxon>Streptophyta</taxon>
        <taxon>Embryophyta</taxon>
        <taxon>Tracheophyta</taxon>
        <taxon>Spermatophyta</taxon>
        <taxon>Magnoliopsida</taxon>
        <taxon>Liliopsida</taxon>
        <taxon>Poales</taxon>
        <taxon>Poaceae</taxon>
        <taxon>PACMAD clade</taxon>
        <taxon>Panicoideae</taxon>
        <taxon>Andropogonodae</taxon>
        <taxon>Andropogoneae</taxon>
        <taxon>Tripsacinae</taxon>
        <taxon>Zea</taxon>
    </lineage>
</organism>
<sequence>MRTGEEDEVLLVKAVGAELGAERVDAVVHVRQRVGVPQVGHLPVEPPRGHVERRPAGLHIHVRHRTSRARTCSRRSDPGQLYINVTYYTHHAQTYEGDGVSGSEHDDVGAGDDAGALRLELRLGALDDLQAAEALVLAVVHLGVVVVVAAALDEHRPVAAADEAVVELEPDERREDGGVGGPGLPDDGRHGGLGVRAGLGVEPHLELAVGDACAREQQQQQQAWQGQAGSVAASDTTPCGAGHL</sequence>
<dbReference type="EMBL" id="BT054480">
    <property type="protein sequence ID" value="ACL53087.1"/>
    <property type="molecule type" value="mRNA"/>
</dbReference>
<accession>B7ZYT8</accession>
<proteinExistence type="evidence at transcript level"/>
<dbReference type="AlphaFoldDB" id="B7ZYT8"/>